<evidence type="ECO:0000313" key="2">
    <source>
        <dbReference type="EnsemblMetazoa" id="ACOM040000-PA.1"/>
    </source>
</evidence>
<feature type="compositionally biased region" description="Basic and acidic residues" evidence="1">
    <location>
        <begin position="194"/>
        <end position="207"/>
    </location>
</feature>
<sequence>MDNNFEQQTNGTLAPPPMTPAEMLMGGMPLEMDGGGGDSGGWPVQMVPIMQDEQQLAYAQQTELVDERDVPQEEDSQEQPQLELSPPPALMSLQVDNPDENSKKPSELVLPKALEDVLALKTIRAQELGAEETLAAAGSVLPGSYLEQEGQAESDDENANEPSAADADGDDSSLHGAFSDPSGDGGEHGEEEERTAAESEDPAHSVEESEDREDTEPNQGKELNGDQEKNGDADEAEDEEAAHRTNGQKEDGDAEPVDRAEREENDKDSAPATKAQPAGEGKKSTPSDDDILKGWGD</sequence>
<feature type="compositionally biased region" description="Basic and acidic residues" evidence="1">
    <location>
        <begin position="241"/>
        <end position="269"/>
    </location>
</feature>
<evidence type="ECO:0000256" key="1">
    <source>
        <dbReference type="SAM" id="MobiDB-lite"/>
    </source>
</evidence>
<dbReference type="AlphaFoldDB" id="A0A8W7PY55"/>
<feature type="compositionally biased region" description="Acidic residues" evidence="1">
    <location>
        <begin position="150"/>
        <end position="159"/>
    </location>
</feature>
<feature type="compositionally biased region" description="Basic and acidic residues" evidence="1">
    <location>
        <begin position="280"/>
        <end position="297"/>
    </location>
</feature>
<feature type="compositionally biased region" description="Low complexity" evidence="1">
    <location>
        <begin position="22"/>
        <end position="32"/>
    </location>
</feature>
<proteinExistence type="predicted"/>
<feature type="region of interest" description="Disordered" evidence="1">
    <location>
        <begin position="1"/>
        <end position="46"/>
    </location>
</feature>
<feature type="region of interest" description="Disordered" evidence="1">
    <location>
        <begin position="63"/>
        <end position="106"/>
    </location>
</feature>
<reference evidence="2" key="1">
    <citation type="submission" date="2022-08" db="UniProtKB">
        <authorList>
            <consortium name="EnsemblMetazoa"/>
        </authorList>
    </citation>
    <scope>IDENTIFICATION</scope>
</reference>
<dbReference type="VEuPathDB" id="VectorBase:ACON2_038438"/>
<feature type="region of interest" description="Disordered" evidence="1">
    <location>
        <begin position="140"/>
        <end position="297"/>
    </location>
</feature>
<feature type="compositionally biased region" description="Basic and acidic residues" evidence="1">
    <location>
        <begin position="223"/>
        <end position="232"/>
    </location>
</feature>
<dbReference type="Proteomes" id="UP000075882">
    <property type="component" value="Unassembled WGS sequence"/>
</dbReference>
<dbReference type="EnsemblMetazoa" id="ACOM040000-RA">
    <property type="protein sequence ID" value="ACOM040000-PA.1"/>
    <property type="gene ID" value="ACOM040000"/>
</dbReference>
<name>A0A8W7PY55_ANOCL</name>
<organism evidence="2">
    <name type="scientific">Anopheles coluzzii</name>
    <name type="common">African malaria mosquito</name>
    <dbReference type="NCBI Taxonomy" id="1518534"/>
    <lineage>
        <taxon>Eukaryota</taxon>
        <taxon>Metazoa</taxon>
        <taxon>Ecdysozoa</taxon>
        <taxon>Arthropoda</taxon>
        <taxon>Hexapoda</taxon>
        <taxon>Insecta</taxon>
        <taxon>Pterygota</taxon>
        <taxon>Neoptera</taxon>
        <taxon>Endopterygota</taxon>
        <taxon>Diptera</taxon>
        <taxon>Nematocera</taxon>
        <taxon>Culicoidea</taxon>
        <taxon>Culicidae</taxon>
        <taxon>Anophelinae</taxon>
        <taxon>Anopheles</taxon>
    </lineage>
</organism>
<accession>A0A8W7PY55</accession>
<feature type="compositionally biased region" description="Polar residues" evidence="1">
    <location>
        <begin position="1"/>
        <end position="12"/>
    </location>
</feature>
<protein>
    <submittedName>
        <fullName evidence="2">Uncharacterized protein</fullName>
    </submittedName>
</protein>